<reference evidence="1" key="1">
    <citation type="submission" date="2021-08" db="EMBL/GenBank/DDBJ databases">
        <title>The first chromosome-level gecko genome reveals the dynamic sex chromosomes of Neotropical dwarf geckos (Sphaerodactylidae: Sphaerodactylus).</title>
        <authorList>
            <person name="Pinto B.J."/>
            <person name="Keating S.E."/>
            <person name="Gamble T."/>
        </authorList>
    </citation>
    <scope>NUCLEOTIDE SEQUENCE</scope>
    <source>
        <strain evidence="1">TG3544</strain>
    </source>
</reference>
<proteinExistence type="predicted"/>
<protein>
    <submittedName>
        <fullName evidence="1">PDZ domain-containing RING finger protein 4</fullName>
    </submittedName>
</protein>
<organism evidence="1 2">
    <name type="scientific">Sphaerodactylus townsendi</name>
    <dbReference type="NCBI Taxonomy" id="933632"/>
    <lineage>
        <taxon>Eukaryota</taxon>
        <taxon>Metazoa</taxon>
        <taxon>Chordata</taxon>
        <taxon>Craniata</taxon>
        <taxon>Vertebrata</taxon>
        <taxon>Euteleostomi</taxon>
        <taxon>Lepidosauria</taxon>
        <taxon>Squamata</taxon>
        <taxon>Bifurcata</taxon>
        <taxon>Gekkota</taxon>
        <taxon>Sphaerodactylidae</taxon>
        <taxon>Sphaerodactylus</taxon>
    </lineage>
</organism>
<dbReference type="EMBL" id="CM037619">
    <property type="protein sequence ID" value="KAH8007339.1"/>
    <property type="molecule type" value="Genomic_DNA"/>
</dbReference>
<accession>A0ACB8FPT0</accession>
<comment type="caution">
    <text evidence="1">The sequence shown here is derived from an EMBL/GenBank/DDBJ whole genome shotgun (WGS) entry which is preliminary data.</text>
</comment>
<evidence type="ECO:0000313" key="1">
    <source>
        <dbReference type="EMBL" id="KAH8007339.1"/>
    </source>
</evidence>
<keyword evidence="2" id="KW-1185">Reference proteome</keyword>
<name>A0ACB8FPT0_9SAUR</name>
<gene>
    <name evidence="1" type="primary">PDZRN4_2</name>
    <name evidence="1" type="ORF">K3G42_020415</name>
</gene>
<sequence length="86" mass="9591">MMNLATLSVGDLVSPFVGNGNWYQLTNTAEVELCRVSSQEKLGLTVCYRTDDEEDTGIYISEIDPNSIAARDGRIREGDRILQVCY</sequence>
<evidence type="ECO:0000313" key="2">
    <source>
        <dbReference type="Proteomes" id="UP000827872"/>
    </source>
</evidence>
<dbReference type="Proteomes" id="UP000827872">
    <property type="component" value="Linkage Group LG06"/>
</dbReference>